<proteinExistence type="predicted"/>
<dbReference type="InterPro" id="IPR029058">
    <property type="entry name" value="AB_hydrolase_fold"/>
</dbReference>
<dbReference type="Proteomes" id="UP000239290">
    <property type="component" value="Unassembled WGS sequence"/>
</dbReference>
<keyword evidence="2" id="KW-0442">Lipid degradation</keyword>
<sequence length="258" mass="27357">MKATLVLRGLIVGAVVFGAVASVQPATASADTGTLLRLPASDSNVGVSTLELVDHDRDDPWTPGRARSIPVTVTYPAGFATGGTRSLPVVLFSPGLFGHSIGGATTTQVLLDDPRVDAGVNVDGALLYANTASPIVSQDPGTPLLSMLNSRHAENPEGRARFWGQYFATPRSWSKVYALRDTGHFSFTDAEHHVPQAIPDPPGMDVPAGFSLGTAPRQEVVDTTNHLVAGMFDRFLKEAPAPELDDAASRYPLVFEVR</sequence>
<dbReference type="PANTHER" id="PTHR10272:SF0">
    <property type="entry name" value="PLATELET-ACTIVATING FACTOR ACETYLHYDROLASE"/>
    <property type="match status" value="1"/>
</dbReference>
<feature type="signal peptide" evidence="4">
    <location>
        <begin position="1"/>
        <end position="28"/>
    </location>
</feature>
<comment type="caution">
    <text evidence="5">The sequence shown here is derived from an EMBL/GenBank/DDBJ whole genome shotgun (WGS) entry which is preliminary data.</text>
</comment>
<dbReference type="Gene3D" id="3.40.50.1820">
    <property type="entry name" value="alpha/beta hydrolase"/>
    <property type="match status" value="1"/>
</dbReference>
<feature type="chain" id="PRO_5038523657" description="Alpha/beta hydrolase" evidence="4">
    <location>
        <begin position="29"/>
        <end position="258"/>
    </location>
</feature>
<dbReference type="SUPFAM" id="SSF53474">
    <property type="entry name" value="alpha/beta-Hydrolases"/>
    <property type="match status" value="1"/>
</dbReference>
<dbReference type="GO" id="GO:0003847">
    <property type="term" value="F:1-alkyl-2-acetylglycerophosphocholine esterase activity"/>
    <property type="evidence" value="ECO:0007669"/>
    <property type="project" value="TreeGrafter"/>
</dbReference>
<gene>
    <name evidence="5" type="ORF">C5613_14685</name>
</gene>
<evidence type="ECO:0000256" key="3">
    <source>
        <dbReference type="ARBA" id="ARBA00023098"/>
    </source>
</evidence>
<evidence type="ECO:0000313" key="5">
    <source>
        <dbReference type="EMBL" id="PQP24125.1"/>
    </source>
</evidence>
<organism evidence="5 6">
    <name type="scientific">Rhodococcus opacus</name>
    <name type="common">Nocardia opaca</name>
    <dbReference type="NCBI Taxonomy" id="37919"/>
    <lineage>
        <taxon>Bacteria</taxon>
        <taxon>Bacillati</taxon>
        <taxon>Actinomycetota</taxon>
        <taxon>Actinomycetes</taxon>
        <taxon>Mycobacteriales</taxon>
        <taxon>Nocardiaceae</taxon>
        <taxon>Rhodococcus</taxon>
    </lineage>
</organism>
<keyword evidence="3" id="KW-0443">Lipid metabolism</keyword>
<dbReference type="GO" id="GO:0016042">
    <property type="term" value="P:lipid catabolic process"/>
    <property type="evidence" value="ECO:0007669"/>
    <property type="project" value="UniProtKB-KW"/>
</dbReference>
<keyword evidence="4" id="KW-0732">Signal</keyword>
<dbReference type="EMBL" id="PUIO01000015">
    <property type="protein sequence ID" value="PQP24125.1"/>
    <property type="molecule type" value="Genomic_DNA"/>
</dbReference>
<evidence type="ECO:0000256" key="1">
    <source>
        <dbReference type="ARBA" id="ARBA00022801"/>
    </source>
</evidence>
<dbReference type="AlphaFoldDB" id="A0A2S8JAV2"/>
<name>A0A2S8JAV2_RHOOP</name>
<reference evidence="6" key="1">
    <citation type="submission" date="2018-02" db="EMBL/GenBank/DDBJ databases">
        <title>Draft genome sequencing of Rhodococcus opacus KU647198.</title>
        <authorList>
            <person name="Zheng B.-X."/>
        </authorList>
    </citation>
    <scope>NUCLEOTIDE SEQUENCE [LARGE SCALE GENOMIC DNA]</scope>
    <source>
        <strain evidence="6">04-OD7</strain>
    </source>
</reference>
<keyword evidence="1" id="KW-0378">Hydrolase</keyword>
<protein>
    <recommendedName>
        <fullName evidence="7">Alpha/beta hydrolase</fullName>
    </recommendedName>
</protein>
<evidence type="ECO:0000256" key="4">
    <source>
        <dbReference type="SAM" id="SignalP"/>
    </source>
</evidence>
<accession>A0A2S8JAV2</accession>
<evidence type="ECO:0008006" key="7">
    <source>
        <dbReference type="Google" id="ProtNLM"/>
    </source>
</evidence>
<dbReference type="RefSeq" id="WP_105415241.1">
    <property type="nucleotide sequence ID" value="NZ_PUIO01000015.1"/>
</dbReference>
<dbReference type="PANTHER" id="PTHR10272">
    <property type="entry name" value="PLATELET-ACTIVATING FACTOR ACETYLHYDROLASE"/>
    <property type="match status" value="1"/>
</dbReference>
<evidence type="ECO:0000256" key="2">
    <source>
        <dbReference type="ARBA" id="ARBA00022963"/>
    </source>
</evidence>
<evidence type="ECO:0000313" key="6">
    <source>
        <dbReference type="Proteomes" id="UP000239290"/>
    </source>
</evidence>